<proteinExistence type="predicted"/>
<gene>
    <name evidence="2" type="primary">LOC107936402</name>
</gene>
<keyword evidence="1" id="KW-1185">Reference proteome</keyword>
<reference evidence="1" key="1">
    <citation type="journal article" date="2020" name="Nat. Genet.">
        <title>Genomic diversifications of five Gossypium allopolyploid species and their impact on cotton improvement.</title>
        <authorList>
            <person name="Chen Z.J."/>
            <person name="Sreedasyam A."/>
            <person name="Ando A."/>
            <person name="Song Q."/>
            <person name="De Santiago L.M."/>
            <person name="Hulse-Kemp A.M."/>
            <person name="Ding M."/>
            <person name="Ye W."/>
            <person name="Kirkbride R.C."/>
            <person name="Jenkins J."/>
            <person name="Plott C."/>
            <person name="Lovell J."/>
            <person name="Lin Y.M."/>
            <person name="Vaughn R."/>
            <person name="Liu B."/>
            <person name="Simpson S."/>
            <person name="Scheffler B.E."/>
            <person name="Wen L."/>
            <person name="Saski C.A."/>
            <person name="Grover C.E."/>
            <person name="Hu G."/>
            <person name="Conover J.L."/>
            <person name="Carlson J.W."/>
            <person name="Shu S."/>
            <person name="Boston L.B."/>
            <person name="Williams M."/>
            <person name="Peterson D.G."/>
            <person name="McGee K."/>
            <person name="Jones D.C."/>
            <person name="Wendel J.F."/>
            <person name="Stelly D.M."/>
            <person name="Grimwood J."/>
            <person name="Schmutz J."/>
        </authorList>
    </citation>
    <scope>NUCLEOTIDE SEQUENCE [LARGE SCALE GENOMIC DNA]</scope>
    <source>
        <strain evidence="1">cv. TM-1</strain>
    </source>
</reference>
<dbReference type="PANTHER" id="PTHR33710:SF62">
    <property type="entry name" value="DUF4283 DOMAIN PROTEIN"/>
    <property type="match status" value="1"/>
</dbReference>
<dbReference type="PaxDb" id="3635-A0A1U8MGB9"/>
<dbReference type="KEGG" id="ghi:107936402"/>
<evidence type="ECO:0008006" key="3">
    <source>
        <dbReference type="Google" id="ProtNLM"/>
    </source>
</evidence>
<dbReference type="InterPro" id="IPR036691">
    <property type="entry name" value="Endo/exonu/phosph_ase_sf"/>
</dbReference>
<accession>A0A1U8MGB9</accession>
<reference evidence="2" key="2">
    <citation type="submission" date="2025-08" db="UniProtKB">
        <authorList>
            <consortium name="RefSeq"/>
        </authorList>
    </citation>
    <scope>IDENTIFICATION</scope>
</reference>
<dbReference type="GeneID" id="107936402"/>
<evidence type="ECO:0000313" key="1">
    <source>
        <dbReference type="Proteomes" id="UP000818029"/>
    </source>
</evidence>
<dbReference type="STRING" id="3635.A0A1U8MGB9"/>
<dbReference type="OrthoDB" id="10529898at2759"/>
<organism evidence="1 2">
    <name type="scientific">Gossypium hirsutum</name>
    <name type="common">Upland cotton</name>
    <name type="synonym">Gossypium mexicanum</name>
    <dbReference type="NCBI Taxonomy" id="3635"/>
    <lineage>
        <taxon>Eukaryota</taxon>
        <taxon>Viridiplantae</taxon>
        <taxon>Streptophyta</taxon>
        <taxon>Embryophyta</taxon>
        <taxon>Tracheophyta</taxon>
        <taxon>Spermatophyta</taxon>
        <taxon>Magnoliopsida</taxon>
        <taxon>eudicotyledons</taxon>
        <taxon>Gunneridae</taxon>
        <taxon>Pentapetalae</taxon>
        <taxon>rosids</taxon>
        <taxon>malvids</taxon>
        <taxon>Malvales</taxon>
        <taxon>Malvaceae</taxon>
        <taxon>Malvoideae</taxon>
        <taxon>Gossypium</taxon>
    </lineage>
</organism>
<dbReference type="SUPFAM" id="SSF56219">
    <property type="entry name" value="DNase I-like"/>
    <property type="match status" value="1"/>
</dbReference>
<protein>
    <recommendedName>
        <fullName evidence="3">Reverse transcriptase</fullName>
    </recommendedName>
</protein>
<dbReference type="PANTHER" id="PTHR33710">
    <property type="entry name" value="BNAC02G09200D PROTEIN"/>
    <property type="match status" value="1"/>
</dbReference>
<dbReference type="AlphaFoldDB" id="A0A1U8MGB9"/>
<evidence type="ECO:0000313" key="2">
    <source>
        <dbReference type="RefSeq" id="XP_016724614.1"/>
    </source>
</evidence>
<name>A0A1U8MGB9_GOSHI</name>
<dbReference type="RefSeq" id="XP_016724614.1">
    <property type="nucleotide sequence ID" value="XM_016869125.1"/>
</dbReference>
<dbReference type="Gene3D" id="3.60.10.10">
    <property type="entry name" value="Endonuclease/exonuclease/phosphatase"/>
    <property type="match status" value="1"/>
</dbReference>
<sequence length="225" mass="26677">MNAFREALEDCELNDFGFVGQWYTWERGRLAGNNIRERLDRGVANQEWWNLFNNYSVQYLQHGLSDYCPVIVDTRGDENTRTLDSHKQFRFNVDWLLSEELEEQVKQGWLSNEEETMTKLTELGTRLSKWAKKEKGAREYRSNVLNSRMISLSSKEISDEVLAEMTEIRLKMYLETDREELFWKQRARVDWLHMGIRIRLSFIDGLLIGRKIIELKGLKMKLADG</sequence>
<dbReference type="Proteomes" id="UP000818029">
    <property type="component" value="Chromosome A12"/>
</dbReference>